<keyword evidence="4" id="KW-0677">Repeat</keyword>
<evidence type="ECO:0000256" key="2">
    <source>
        <dbReference type="ARBA" id="ARBA00022490"/>
    </source>
</evidence>
<evidence type="ECO:0000256" key="13">
    <source>
        <dbReference type="ARBA" id="ARBA00023204"/>
    </source>
</evidence>
<dbReference type="Gene3D" id="3.30.190.20">
    <property type="match status" value="1"/>
</dbReference>
<dbReference type="SUPFAM" id="SSF52540">
    <property type="entry name" value="P-loop containing nucleoside triphosphate hydrolases"/>
    <property type="match status" value="2"/>
</dbReference>
<dbReference type="Gene3D" id="1.20.1580.10">
    <property type="entry name" value="ABC transporter ATPase like domain"/>
    <property type="match status" value="3"/>
</dbReference>
<evidence type="ECO:0000256" key="6">
    <source>
        <dbReference type="ARBA" id="ARBA00022763"/>
    </source>
</evidence>
<gene>
    <name evidence="19" type="primary">uvrA</name>
    <name evidence="19" type="ORF">PZE19_15735</name>
</gene>
<dbReference type="RefSeq" id="WP_277861585.1">
    <property type="nucleotide sequence ID" value="NZ_JARRAG010000002.1"/>
</dbReference>
<evidence type="ECO:0000313" key="19">
    <source>
        <dbReference type="EMBL" id="MDG3005240.1"/>
    </source>
</evidence>
<keyword evidence="10" id="KW-0067">ATP-binding</keyword>
<evidence type="ECO:0000256" key="15">
    <source>
        <dbReference type="ARBA" id="ARBA00039316"/>
    </source>
</evidence>
<evidence type="ECO:0000256" key="11">
    <source>
        <dbReference type="ARBA" id="ARBA00022881"/>
    </source>
</evidence>
<keyword evidence="11" id="KW-0267">Excision nuclease</keyword>
<dbReference type="InterPro" id="IPR027417">
    <property type="entry name" value="P-loop_NTPase"/>
</dbReference>
<evidence type="ECO:0000259" key="18">
    <source>
        <dbReference type="Pfam" id="PF17760"/>
    </source>
</evidence>
<evidence type="ECO:0000313" key="20">
    <source>
        <dbReference type="Proteomes" id="UP001216907"/>
    </source>
</evidence>
<evidence type="ECO:0000256" key="9">
    <source>
        <dbReference type="ARBA" id="ARBA00022833"/>
    </source>
</evidence>
<evidence type="ECO:0000256" key="8">
    <source>
        <dbReference type="ARBA" id="ARBA00022771"/>
    </source>
</evidence>
<feature type="domain" description="UvrA interaction" evidence="18">
    <location>
        <begin position="136"/>
        <end position="242"/>
    </location>
</feature>
<keyword evidence="12" id="KW-0238">DNA-binding</keyword>
<dbReference type="Pfam" id="PF17755">
    <property type="entry name" value="UvrA_DNA-bind"/>
    <property type="match status" value="1"/>
</dbReference>
<dbReference type="Pfam" id="PF17760">
    <property type="entry name" value="UvrA_inter"/>
    <property type="match status" value="1"/>
</dbReference>
<organism evidence="19 20">
    <name type="scientific">Paludisphaera mucosa</name>
    <dbReference type="NCBI Taxonomy" id="3030827"/>
    <lineage>
        <taxon>Bacteria</taxon>
        <taxon>Pseudomonadati</taxon>
        <taxon>Planctomycetota</taxon>
        <taxon>Planctomycetia</taxon>
        <taxon>Isosphaerales</taxon>
        <taxon>Isosphaeraceae</taxon>
        <taxon>Paludisphaera</taxon>
    </lineage>
</organism>
<keyword evidence="5" id="KW-0547">Nucleotide-binding</keyword>
<dbReference type="InterPro" id="IPR017871">
    <property type="entry name" value="ABC_transporter-like_CS"/>
</dbReference>
<dbReference type="Gene3D" id="3.40.50.300">
    <property type="entry name" value="P-loop containing nucleotide triphosphate hydrolases"/>
    <property type="match status" value="3"/>
</dbReference>
<dbReference type="InterPro" id="IPR004602">
    <property type="entry name" value="UvrA"/>
</dbReference>
<dbReference type="PROSITE" id="PS00211">
    <property type="entry name" value="ABC_TRANSPORTER_1"/>
    <property type="match status" value="2"/>
</dbReference>
<evidence type="ECO:0000256" key="7">
    <source>
        <dbReference type="ARBA" id="ARBA00022769"/>
    </source>
</evidence>
<comment type="subcellular location">
    <subcellularLocation>
        <location evidence="1">Cytoplasm</location>
    </subcellularLocation>
</comment>
<dbReference type="InterPro" id="IPR041552">
    <property type="entry name" value="UvrA_DNA-bd"/>
</dbReference>
<evidence type="ECO:0000256" key="3">
    <source>
        <dbReference type="ARBA" id="ARBA00022723"/>
    </source>
</evidence>
<keyword evidence="6" id="KW-0227">DNA damage</keyword>
<comment type="caution">
    <text evidence="19">The sequence shown here is derived from an EMBL/GenBank/DDBJ whole genome shotgun (WGS) entry which is preliminary data.</text>
</comment>
<keyword evidence="2" id="KW-0963">Cytoplasm</keyword>
<dbReference type="Proteomes" id="UP001216907">
    <property type="component" value="Unassembled WGS sequence"/>
</dbReference>
<evidence type="ECO:0000256" key="14">
    <source>
        <dbReference type="ARBA" id="ARBA00038000"/>
    </source>
</evidence>
<evidence type="ECO:0000256" key="12">
    <source>
        <dbReference type="ARBA" id="ARBA00023125"/>
    </source>
</evidence>
<keyword evidence="20" id="KW-1185">Reference proteome</keyword>
<dbReference type="InterPro" id="IPR041102">
    <property type="entry name" value="UvrA_inter"/>
</dbReference>
<protein>
    <recommendedName>
        <fullName evidence="15">UvrABC system protein A</fullName>
    </recommendedName>
    <alternativeName>
        <fullName evidence="16">Excinuclease ABC subunit A</fullName>
    </alternativeName>
</protein>
<evidence type="ECO:0000256" key="4">
    <source>
        <dbReference type="ARBA" id="ARBA00022737"/>
    </source>
</evidence>
<reference evidence="19 20" key="1">
    <citation type="submission" date="2023-03" db="EMBL/GenBank/DDBJ databases">
        <title>Paludisphaera mucosa sp. nov. a novel planctomycete from northern fen.</title>
        <authorList>
            <person name="Ivanova A."/>
        </authorList>
    </citation>
    <scope>NUCLEOTIDE SEQUENCE [LARGE SCALE GENOMIC DNA]</scope>
    <source>
        <strain evidence="19 20">Pla2</strain>
    </source>
</reference>
<evidence type="ECO:0000256" key="16">
    <source>
        <dbReference type="ARBA" id="ARBA00042156"/>
    </source>
</evidence>
<comment type="similarity">
    <text evidence="14">Belongs to the ABC transporter superfamily. UvrA family.</text>
</comment>
<evidence type="ECO:0000256" key="10">
    <source>
        <dbReference type="ARBA" id="ARBA00022840"/>
    </source>
</evidence>
<keyword evidence="7" id="KW-0228">DNA excision</keyword>
<evidence type="ECO:0000256" key="5">
    <source>
        <dbReference type="ARBA" id="ARBA00022741"/>
    </source>
</evidence>
<dbReference type="Gene3D" id="1.10.8.280">
    <property type="entry name" value="ABC transporter ATPase domain-like"/>
    <property type="match status" value="1"/>
</dbReference>
<feature type="domain" description="UvrA DNA-binding" evidence="17">
    <location>
        <begin position="293"/>
        <end position="356"/>
    </location>
</feature>
<dbReference type="NCBIfam" id="TIGR00630">
    <property type="entry name" value="uvra"/>
    <property type="match status" value="1"/>
</dbReference>
<evidence type="ECO:0000259" key="17">
    <source>
        <dbReference type="Pfam" id="PF17755"/>
    </source>
</evidence>
<sequence length="935" mass="100195">MPQPDARIRLRGARTHNLKGIDLDLPLNRLIVVTGVGGAGKSSLALDTLYAEGQRRYVETFSAYARQFLEPMEKPDVDRIEGIPPAVAPASRSRPSARATIGTVSEAHDHLALLYARRGEVLCRACGERVQPATPRTVSEAVDALPEGARYEIAFPVEVLPGTDLPALGRTLLEQGLPRLRHGDRAIDLSAETLDAVGLAAEVPTQVDVVVDRLIRGRDAVRRRLDSIETAFARGLGRCRILAPGGVRTFVRGWRCSRCGTDHVEPQPNLFRWTSPLGACPRCEGLGSVVDLDLDRIVPDPSKTLRDGAVAAWNARTHQAERERLIRLAPQLGLPLDVPFRDLAPAHVRILVEGAPAAGFPGLAGFFERAERKAGRGDDPTAAATKRVRRTRPCPECLGARLRPEALAVRIEGINVAEFSALAVARARPVLASWAGPDEPADAARLRGRIASRLDALDRIGLGHLTLDRPARSVAAGELRRATMVRALGTGLVGTLYVLDEPTTGLHPRDVGRMVEALRRLRDEGNTPIVVEHDADVIRAADLVVDLGPGAGEAGGRVVYTGPVAGLLAAEGSATADFLTGRRRIERPASRRAPSRGVLTLRGASGRNLRAIDAAFPLGVFCVVTGVSGAGKSSLVEETLYPALRDRLAGEALPCLPFESLDGLGDLVEVVLLDQSPCGRSGRSNPATFLHAFDEIRRTFAATHEAKLRHYGPAMFSFNVDGGRCSACKGEGFRRIDMQFLPNVTVRCPDCKGTRYRPEILDVAYRGKSIAEVLDLTGREAFAFFRSRPKIQSRLRPLLDLGLDYLRLGQPAATLSGGEAQRLKLAAFLAGSTAALNRAGNVAHTLFILDEPTAGLHPADMVRLIDALSNLVDRGHSVLVVEHSTEIMLAADWILDLGPDAGDDGGRIVAQGTPEDVARSGTATGEALAKILAAG</sequence>
<keyword evidence="3" id="KW-0479">Metal-binding</keyword>
<keyword evidence="13" id="KW-0234">DNA repair</keyword>
<name>A0ABT6FCH0_9BACT</name>
<evidence type="ECO:0000256" key="1">
    <source>
        <dbReference type="ARBA" id="ARBA00004496"/>
    </source>
</evidence>
<proteinExistence type="inferred from homology"/>
<keyword evidence="9" id="KW-0862">Zinc</keyword>
<keyword evidence="8" id="KW-0863">Zinc-finger</keyword>
<dbReference type="PANTHER" id="PTHR43152:SF3">
    <property type="entry name" value="UVRABC SYSTEM PROTEIN A"/>
    <property type="match status" value="1"/>
</dbReference>
<dbReference type="EMBL" id="JARRAG010000002">
    <property type="protein sequence ID" value="MDG3005240.1"/>
    <property type="molecule type" value="Genomic_DNA"/>
</dbReference>
<accession>A0ABT6FCH0</accession>
<dbReference type="PANTHER" id="PTHR43152">
    <property type="entry name" value="UVRABC SYSTEM PROTEIN A"/>
    <property type="match status" value="1"/>
</dbReference>